<reference evidence="1 2" key="1">
    <citation type="submission" date="2016-05" db="EMBL/GenBank/DDBJ databases">
        <title>Comparative analysis of secretome profiles of manganese(II)-oxidizing ascomycete fungi.</title>
        <authorList>
            <consortium name="DOE Joint Genome Institute"/>
            <person name="Zeiner C.A."/>
            <person name="Purvine S.O."/>
            <person name="Zink E.M."/>
            <person name="Wu S."/>
            <person name="Pasa-Tolic L."/>
            <person name="Chaput D.L."/>
            <person name="Haridas S."/>
            <person name="Grigoriev I.V."/>
            <person name="Santelli C.M."/>
            <person name="Hansel C.M."/>
        </authorList>
    </citation>
    <scope>NUCLEOTIDE SEQUENCE [LARGE SCALE GENOMIC DNA]</scope>
    <source>
        <strain evidence="1 2">AP3s5-JAC2a</strain>
    </source>
</reference>
<protein>
    <submittedName>
        <fullName evidence="1">Uncharacterized protein</fullName>
    </submittedName>
</protein>
<dbReference type="InParanoid" id="A0A177C8F7"/>
<gene>
    <name evidence="1" type="ORF">CC84DRAFT_1166000</name>
</gene>
<proteinExistence type="predicted"/>
<sequence>MCKPLAAGYVMALGVEWIQNPTTHPSVVYQHRNPALVMPAAPAYITPAMQPPAPTIRSLLPSCPPRRQRYPHPRLHHSRIAVACL</sequence>
<dbReference type="AlphaFoldDB" id="A0A177C8F7"/>
<dbReference type="RefSeq" id="XP_018034200.1">
    <property type="nucleotide sequence ID" value="XM_018178849.1"/>
</dbReference>
<organism evidence="1 2">
    <name type="scientific">Paraphaeosphaeria sporulosa</name>
    <dbReference type="NCBI Taxonomy" id="1460663"/>
    <lineage>
        <taxon>Eukaryota</taxon>
        <taxon>Fungi</taxon>
        <taxon>Dikarya</taxon>
        <taxon>Ascomycota</taxon>
        <taxon>Pezizomycotina</taxon>
        <taxon>Dothideomycetes</taxon>
        <taxon>Pleosporomycetidae</taxon>
        <taxon>Pleosporales</taxon>
        <taxon>Massarineae</taxon>
        <taxon>Didymosphaeriaceae</taxon>
        <taxon>Paraphaeosphaeria</taxon>
    </lineage>
</organism>
<keyword evidence="2" id="KW-1185">Reference proteome</keyword>
<accession>A0A177C8F7</accession>
<evidence type="ECO:0000313" key="1">
    <source>
        <dbReference type="EMBL" id="OAG03835.1"/>
    </source>
</evidence>
<dbReference type="EMBL" id="KV441554">
    <property type="protein sequence ID" value="OAG03835.1"/>
    <property type="molecule type" value="Genomic_DNA"/>
</dbReference>
<dbReference type="GeneID" id="28762335"/>
<evidence type="ECO:0000313" key="2">
    <source>
        <dbReference type="Proteomes" id="UP000077069"/>
    </source>
</evidence>
<name>A0A177C8F7_9PLEO</name>
<dbReference type="Proteomes" id="UP000077069">
    <property type="component" value="Unassembled WGS sequence"/>
</dbReference>